<dbReference type="Pfam" id="PF01814">
    <property type="entry name" value="Hemerythrin"/>
    <property type="match status" value="1"/>
</dbReference>
<keyword evidence="4" id="KW-1185">Reference proteome</keyword>
<reference evidence="3 4" key="1">
    <citation type="submission" date="2021-10" db="EMBL/GenBank/DDBJ databases">
        <title>Streptomyces gossypii sp. nov., isolated from soil collected from cotton field.</title>
        <authorList>
            <person name="Ge X."/>
            <person name="Chen X."/>
            <person name="Liu W."/>
        </authorList>
    </citation>
    <scope>NUCLEOTIDE SEQUENCE [LARGE SCALE GENOMIC DNA]</scope>
    <source>
        <strain evidence="3 4">N2-109</strain>
    </source>
</reference>
<feature type="compositionally biased region" description="Basic residues" evidence="1">
    <location>
        <begin position="22"/>
        <end position="31"/>
    </location>
</feature>
<dbReference type="Gene3D" id="1.20.120.520">
    <property type="entry name" value="nmb1532 protein domain like"/>
    <property type="match status" value="1"/>
</dbReference>
<protein>
    <submittedName>
        <fullName evidence="3">Hemerythrin domain-containing protein</fullName>
    </submittedName>
</protein>
<evidence type="ECO:0000313" key="3">
    <source>
        <dbReference type="EMBL" id="MCT2591590.1"/>
    </source>
</evidence>
<gene>
    <name evidence="3" type="ORF">LHJ74_17075</name>
</gene>
<feature type="compositionally biased region" description="Pro residues" evidence="1">
    <location>
        <begin position="1"/>
        <end position="10"/>
    </location>
</feature>
<feature type="domain" description="Hemerythrin-like" evidence="2">
    <location>
        <begin position="28"/>
        <end position="122"/>
    </location>
</feature>
<name>A0ABT2JUP5_9ACTN</name>
<organism evidence="3 4">
    <name type="scientific">Streptomyces gossypii</name>
    <dbReference type="NCBI Taxonomy" id="2883101"/>
    <lineage>
        <taxon>Bacteria</taxon>
        <taxon>Bacillati</taxon>
        <taxon>Actinomycetota</taxon>
        <taxon>Actinomycetes</taxon>
        <taxon>Kitasatosporales</taxon>
        <taxon>Streptomycetaceae</taxon>
        <taxon>Streptomyces</taxon>
    </lineage>
</organism>
<dbReference type="RefSeq" id="WP_260218905.1">
    <property type="nucleotide sequence ID" value="NZ_JAJAGO010000007.1"/>
</dbReference>
<dbReference type="CDD" id="cd12108">
    <property type="entry name" value="Hr-like"/>
    <property type="match status" value="1"/>
</dbReference>
<sequence length="196" mass="22104">MCAAPRPYPPRSARLSSGARTGSRRPPARRTRRFREVLTIHHRAEDSHLWPVLRPKVAGEPERERLLDEMDAEHSVLDPLLASVGAALAGRRRQEVAPLLDQATEKLTAHLDHEEKDTLPLIQEVMTVAEYDAFGQEQRRMLGLRAGSAFLPWVLDGASEETRRTALGALPPPVRLIYRAVWKPRYERGTRRGTGL</sequence>
<feature type="compositionally biased region" description="Low complexity" evidence="1">
    <location>
        <begin position="11"/>
        <end position="21"/>
    </location>
</feature>
<dbReference type="InterPro" id="IPR012312">
    <property type="entry name" value="Hemerythrin-like"/>
</dbReference>
<evidence type="ECO:0000259" key="2">
    <source>
        <dbReference type="Pfam" id="PF01814"/>
    </source>
</evidence>
<feature type="region of interest" description="Disordered" evidence="1">
    <location>
        <begin position="1"/>
        <end position="31"/>
    </location>
</feature>
<accession>A0ABT2JUP5</accession>
<evidence type="ECO:0000313" key="4">
    <source>
        <dbReference type="Proteomes" id="UP001156389"/>
    </source>
</evidence>
<proteinExistence type="predicted"/>
<dbReference type="Proteomes" id="UP001156389">
    <property type="component" value="Unassembled WGS sequence"/>
</dbReference>
<comment type="caution">
    <text evidence="3">The sequence shown here is derived from an EMBL/GenBank/DDBJ whole genome shotgun (WGS) entry which is preliminary data.</text>
</comment>
<dbReference type="EMBL" id="JAJAGO010000007">
    <property type="protein sequence ID" value="MCT2591590.1"/>
    <property type="molecule type" value="Genomic_DNA"/>
</dbReference>
<evidence type="ECO:0000256" key="1">
    <source>
        <dbReference type="SAM" id="MobiDB-lite"/>
    </source>
</evidence>